<evidence type="ECO:0000313" key="1">
    <source>
        <dbReference type="EMBL" id="QGT16956.1"/>
    </source>
</evidence>
<name>A0A6I6CMY6_WOLPI</name>
<organism evidence="1 2">
    <name type="scientific">Wolbachia pipientis</name>
    <dbReference type="NCBI Taxonomy" id="955"/>
    <lineage>
        <taxon>Bacteria</taxon>
        <taxon>Pseudomonadati</taxon>
        <taxon>Pseudomonadota</taxon>
        <taxon>Alphaproteobacteria</taxon>
        <taxon>Rickettsiales</taxon>
        <taxon>Anaplasmataceae</taxon>
        <taxon>Wolbachieae</taxon>
        <taxon>Wolbachia</taxon>
    </lineage>
</organism>
<dbReference type="AlphaFoldDB" id="A0A6I6CMY6"/>
<reference evidence="1 2" key="1">
    <citation type="submission" date="2019-03" db="EMBL/GenBank/DDBJ databases">
        <title>Wolbachia endosymbiont of Haematobia irritans wIrr.</title>
        <authorList>
            <person name="Parry R.H."/>
            <person name="Asgari S."/>
        </authorList>
    </citation>
    <scope>NUCLEOTIDE SEQUENCE [LARGE SCALE GENOMIC DNA]</scope>
    <source>
        <strain evidence="2">wIrr</strain>
    </source>
</reference>
<evidence type="ECO:0000313" key="2">
    <source>
        <dbReference type="Proteomes" id="UP000422744"/>
    </source>
</evidence>
<dbReference type="RefSeq" id="WP_155969075.1">
    <property type="nucleotide sequence ID" value="NZ_CP037426.1"/>
</dbReference>
<gene>
    <name evidence="1" type="ORF">E0495_04325</name>
</gene>
<accession>A0A6I6CMY6</accession>
<dbReference type="Proteomes" id="UP000422744">
    <property type="component" value="Chromosome"/>
</dbReference>
<dbReference type="EMBL" id="CP037426">
    <property type="protein sequence ID" value="QGT16956.1"/>
    <property type="molecule type" value="Genomic_DNA"/>
</dbReference>
<proteinExistence type="predicted"/>
<protein>
    <submittedName>
        <fullName evidence="1">Uncharacterized protein</fullName>
    </submittedName>
</protein>
<sequence>MNIKLFFIFTLLISNVNAYCSCEDIIESIEICKEYSCRQYIGNEDFIEHKILGLNSRNLCVYIEKQGNDEMVCHHSQYGMMIEKRYFESILKVGNQEIDDFIDIANLRAKECFFINNQKLSYTDRDDIIREAVESDFDVLSQYSNVKSIFFDEEPVNRMVNEMEKFNLRSSRAAKEEVSDNFNGKVVSLDSILYLSPDTWKIWVNGKLFINTKDLKVHSVTENYVTFVWTVDQKAIKKHANDSQNVYFGYGSIMFTLYPKQKFDLDGLSIK</sequence>